<dbReference type="PROSITE" id="PS51186">
    <property type="entry name" value="GNAT"/>
    <property type="match status" value="1"/>
</dbReference>
<dbReference type="EMBL" id="QCZH01000002">
    <property type="protein sequence ID" value="PWA11008.1"/>
    <property type="molecule type" value="Genomic_DNA"/>
</dbReference>
<dbReference type="Pfam" id="PF00583">
    <property type="entry name" value="Acetyltransf_1"/>
    <property type="match status" value="1"/>
</dbReference>
<reference evidence="4 5" key="1">
    <citation type="submission" date="2018-04" db="EMBL/GenBank/DDBJ databases">
        <title>Flavobacterium sp. nov., isolated from glacier ice.</title>
        <authorList>
            <person name="Liu Q."/>
            <person name="Xin Y.-H."/>
        </authorList>
    </citation>
    <scope>NUCLEOTIDE SEQUENCE [LARGE SCALE GENOMIC DNA]</scope>
    <source>
        <strain evidence="4 5">LB2P30</strain>
    </source>
</reference>
<protein>
    <submittedName>
        <fullName evidence="4">GNAT family N-acetyltransferase</fullName>
    </submittedName>
</protein>
<dbReference type="InterPro" id="IPR000182">
    <property type="entry name" value="GNAT_dom"/>
</dbReference>
<feature type="domain" description="N-acetyltransferase" evidence="3">
    <location>
        <begin position="4"/>
        <end position="173"/>
    </location>
</feature>
<evidence type="ECO:0000259" key="3">
    <source>
        <dbReference type="PROSITE" id="PS51186"/>
    </source>
</evidence>
<proteinExistence type="predicted"/>
<dbReference type="PANTHER" id="PTHR42919">
    <property type="entry name" value="N-ALPHA-ACETYLTRANSFERASE"/>
    <property type="match status" value="1"/>
</dbReference>
<evidence type="ECO:0000256" key="1">
    <source>
        <dbReference type="ARBA" id="ARBA00022679"/>
    </source>
</evidence>
<accession>A0A2U1K215</accession>
<name>A0A2U1K215_9FLAO</name>
<dbReference type="Gene3D" id="3.40.630.30">
    <property type="match status" value="1"/>
</dbReference>
<evidence type="ECO:0000313" key="5">
    <source>
        <dbReference type="Proteomes" id="UP000245618"/>
    </source>
</evidence>
<comment type="caution">
    <text evidence="4">The sequence shown here is derived from an EMBL/GenBank/DDBJ whole genome shotgun (WGS) entry which is preliminary data.</text>
</comment>
<keyword evidence="2" id="KW-0012">Acyltransferase</keyword>
<dbReference type="AlphaFoldDB" id="A0A2U1K215"/>
<gene>
    <name evidence="4" type="ORF">DB891_04025</name>
</gene>
<evidence type="ECO:0000313" key="4">
    <source>
        <dbReference type="EMBL" id="PWA11008.1"/>
    </source>
</evidence>
<keyword evidence="1 4" id="KW-0808">Transferase</keyword>
<dbReference type="CDD" id="cd04301">
    <property type="entry name" value="NAT_SF"/>
    <property type="match status" value="1"/>
</dbReference>
<dbReference type="OrthoDB" id="7205533at2"/>
<evidence type="ECO:0000256" key="2">
    <source>
        <dbReference type="ARBA" id="ARBA00023315"/>
    </source>
</evidence>
<dbReference type="InterPro" id="IPR016181">
    <property type="entry name" value="Acyl_CoA_acyltransferase"/>
</dbReference>
<dbReference type="SUPFAM" id="SSF55729">
    <property type="entry name" value="Acyl-CoA N-acyltransferases (Nat)"/>
    <property type="match status" value="1"/>
</dbReference>
<dbReference type="PANTHER" id="PTHR42919:SF8">
    <property type="entry name" value="N-ALPHA-ACETYLTRANSFERASE 50"/>
    <property type="match status" value="1"/>
</dbReference>
<keyword evidence="5" id="KW-1185">Reference proteome</keyword>
<sequence length="173" mass="20051">MIMIEIKKATIEDLNTIISLGKQTYTETFAINNTSENNEKYLKENFNSDQLSAEINNPNSLFYLAYYENQPIGFLKTNQSDAQTEIFKEQTLEIHRIYVMKAFHGKKIGQILLEKAIEIAKQLKVDYIWLGVWENNHNALGFYAKNGFVTFDSHVFILGDDQQTDLLMKLEIN</sequence>
<dbReference type="Proteomes" id="UP000245618">
    <property type="component" value="Unassembled WGS sequence"/>
</dbReference>
<dbReference type="GO" id="GO:0016747">
    <property type="term" value="F:acyltransferase activity, transferring groups other than amino-acyl groups"/>
    <property type="evidence" value="ECO:0007669"/>
    <property type="project" value="InterPro"/>
</dbReference>
<organism evidence="4 5">
    <name type="scientific">Flavobacterium laiguense</name>
    <dbReference type="NCBI Taxonomy" id="2169409"/>
    <lineage>
        <taxon>Bacteria</taxon>
        <taxon>Pseudomonadati</taxon>
        <taxon>Bacteroidota</taxon>
        <taxon>Flavobacteriia</taxon>
        <taxon>Flavobacteriales</taxon>
        <taxon>Flavobacteriaceae</taxon>
        <taxon>Flavobacterium</taxon>
    </lineage>
</organism>
<dbReference type="InterPro" id="IPR051556">
    <property type="entry name" value="N-term/lysine_N-AcTrnsfr"/>
</dbReference>